<dbReference type="EMBL" id="CP011361">
    <property type="protein sequence ID" value="AKG03403.1"/>
    <property type="molecule type" value="Genomic_DNA"/>
</dbReference>
<name>K2G923_9BACI</name>
<feature type="transmembrane region" description="Helical" evidence="1">
    <location>
        <begin position="93"/>
        <end position="112"/>
    </location>
</feature>
<sequence length="221" mass="24862">MYSIMASGLFFGLLVFSFFFIISKFKKQYYLAPLLTFITALTIVLYSLFFVRGFEGMGYVFLAGGIFLISVLGTVALPLLIKSSKLTKVSIGDKIGLFVLPVVFITTIFVVTPNDGEDYWINDQGHMRVQEGTYNHYSVSTISEGNKEIFLRLSKEYIGKKIEVEKINQNENTEVVVNIVEDENNPAKSPFIYIGLDEINEPLTVRTTEGKEFKSGPEMAN</sequence>
<reference evidence="2" key="3">
    <citation type="submission" date="2016-11" db="EMBL/GenBank/DDBJ databases">
        <title>Salimicrobium jeotgali MJ3, isolated from Myulchi jeot, a traditional Korean fermented seafood.</title>
        <authorList>
            <person name="Kim K.H."/>
            <person name="Jeon C.O."/>
            <person name="Jin H.M."/>
        </authorList>
    </citation>
    <scope>NUCLEOTIDE SEQUENCE</scope>
    <source>
        <strain evidence="2">MJ3</strain>
    </source>
</reference>
<dbReference type="OrthoDB" id="2720129at2"/>
<accession>K2G923</accession>
<dbReference type="Pfam" id="PF14150">
    <property type="entry name" value="YesK"/>
    <property type="match status" value="1"/>
</dbReference>
<keyword evidence="4" id="KW-1185">Reference proteome</keyword>
<keyword evidence="1" id="KW-0812">Transmembrane</keyword>
<evidence type="ECO:0000313" key="2">
    <source>
        <dbReference type="EMBL" id="AKG03403.1"/>
    </source>
</evidence>
<dbReference type="Proteomes" id="UP000092654">
    <property type="component" value="Chromosome"/>
</dbReference>
<feature type="transmembrane region" description="Helical" evidence="1">
    <location>
        <begin position="57"/>
        <end position="81"/>
    </location>
</feature>
<evidence type="ECO:0000313" key="5">
    <source>
        <dbReference type="Proteomes" id="UP000092654"/>
    </source>
</evidence>
<keyword evidence="1" id="KW-1133">Transmembrane helix</keyword>
<dbReference type="PATRIC" id="fig|1230341.3.peg.2309"/>
<dbReference type="AlphaFoldDB" id="K2G923"/>
<dbReference type="KEGG" id="sje:AAV35_000465"/>
<gene>
    <name evidence="2" type="ORF">AAV35_000465</name>
    <name evidence="3" type="ORF">MJ3_11320</name>
</gene>
<dbReference type="InterPro" id="IPR025434">
    <property type="entry name" value="YesK-like"/>
</dbReference>
<reference evidence="3 4" key="1">
    <citation type="journal article" date="2012" name="J. Bacteriol.">
        <title>Draft Genome Sequence of Salimicrobium sp. Strain MJ3, Isolated from Myulchi-Jeot, Korean Fermented Seafood.</title>
        <authorList>
            <person name="Lee S.H."/>
            <person name="Jung J.Y."/>
            <person name="Jeon C.O."/>
        </authorList>
    </citation>
    <scope>NUCLEOTIDE SEQUENCE [LARGE SCALE GENOMIC DNA]</scope>
    <source>
        <strain evidence="3 4">MJ3</strain>
    </source>
</reference>
<protein>
    <recommendedName>
        <fullName evidence="6">YesK-like protein</fullName>
    </recommendedName>
</protein>
<proteinExistence type="predicted"/>
<dbReference type="EMBL" id="AMPQ01000021">
    <property type="protein sequence ID" value="EKE30887.1"/>
    <property type="molecule type" value="Genomic_DNA"/>
</dbReference>
<evidence type="ECO:0000313" key="4">
    <source>
        <dbReference type="Proteomes" id="UP000011746"/>
    </source>
</evidence>
<reference evidence="5" key="2">
    <citation type="submission" date="2015-06" db="EMBL/GenBank/DDBJ databases">
        <title>Salimicrobium jeotgali MJ3, isolated from Myulchi jeot, a traditional Korean fermented seafood.</title>
        <authorList>
            <person name="Kim K.H."/>
            <person name="Jeon C.O."/>
            <person name="Jin H.M."/>
        </authorList>
    </citation>
    <scope>NUCLEOTIDE SEQUENCE [LARGE SCALE GENOMIC DNA]</scope>
    <source>
        <strain evidence="5">MJ3</strain>
    </source>
</reference>
<dbReference type="Proteomes" id="UP000011746">
    <property type="component" value="Unassembled WGS sequence"/>
</dbReference>
<evidence type="ECO:0008006" key="6">
    <source>
        <dbReference type="Google" id="ProtNLM"/>
    </source>
</evidence>
<feature type="transmembrane region" description="Helical" evidence="1">
    <location>
        <begin position="6"/>
        <end position="22"/>
    </location>
</feature>
<evidence type="ECO:0000313" key="3">
    <source>
        <dbReference type="EMBL" id="EKE30887.1"/>
    </source>
</evidence>
<evidence type="ECO:0000256" key="1">
    <source>
        <dbReference type="SAM" id="Phobius"/>
    </source>
</evidence>
<dbReference type="STRING" id="1230341.AAV35_000465"/>
<keyword evidence="1" id="KW-0472">Membrane</keyword>
<dbReference type="eggNOG" id="ENOG5031N8U">
    <property type="taxonomic scope" value="Bacteria"/>
</dbReference>
<feature type="transmembrane region" description="Helical" evidence="1">
    <location>
        <begin position="29"/>
        <end position="51"/>
    </location>
</feature>
<dbReference type="RefSeq" id="WP_008591647.1">
    <property type="nucleotide sequence ID" value="NZ_AMPQ01000021.1"/>
</dbReference>
<organism evidence="3 4">
    <name type="scientific">Salimicrobium jeotgali</name>
    <dbReference type="NCBI Taxonomy" id="1230341"/>
    <lineage>
        <taxon>Bacteria</taxon>
        <taxon>Bacillati</taxon>
        <taxon>Bacillota</taxon>
        <taxon>Bacilli</taxon>
        <taxon>Bacillales</taxon>
        <taxon>Bacillaceae</taxon>
        <taxon>Salimicrobium</taxon>
    </lineage>
</organism>